<name>M0LWU9_9EURY</name>
<accession>M0LWU9</accession>
<dbReference type="Proteomes" id="UP000011566">
    <property type="component" value="Unassembled WGS sequence"/>
</dbReference>
<evidence type="ECO:0000313" key="3">
    <source>
        <dbReference type="Proteomes" id="UP000011566"/>
    </source>
</evidence>
<dbReference type="EMBL" id="AOMB01000041">
    <property type="protein sequence ID" value="EMA36560.1"/>
    <property type="molecule type" value="Genomic_DNA"/>
</dbReference>
<keyword evidence="3" id="KW-1185">Reference proteome</keyword>
<dbReference type="OrthoDB" id="214940at2157"/>
<comment type="caution">
    <text evidence="2">The sequence shown here is derived from an EMBL/GenBank/DDBJ whole genome shotgun (WGS) entry which is preliminary data.</text>
</comment>
<keyword evidence="1" id="KW-1133">Transmembrane helix</keyword>
<evidence type="ECO:0000256" key="1">
    <source>
        <dbReference type="SAM" id="Phobius"/>
    </source>
</evidence>
<keyword evidence="1" id="KW-0472">Membrane</keyword>
<gene>
    <name evidence="2" type="ORF">C447_14921</name>
</gene>
<dbReference type="RefSeq" id="WP_007695278.1">
    <property type="nucleotide sequence ID" value="NZ_AJRK01000057.1"/>
</dbReference>
<evidence type="ECO:0000313" key="2">
    <source>
        <dbReference type="EMBL" id="EMA36560.1"/>
    </source>
</evidence>
<protein>
    <submittedName>
        <fullName evidence="2">Uncharacterized protein</fullName>
    </submittedName>
</protein>
<keyword evidence="1" id="KW-0812">Transmembrane</keyword>
<feature type="transmembrane region" description="Helical" evidence="1">
    <location>
        <begin position="12"/>
        <end position="42"/>
    </location>
</feature>
<dbReference type="AlphaFoldDB" id="M0LWU9"/>
<feature type="transmembrane region" description="Helical" evidence="1">
    <location>
        <begin position="95"/>
        <end position="114"/>
    </location>
</feature>
<organism evidence="2 3">
    <name type="scientific">Halococcus hamelinensis 100A6</name>
    <dbReference type="NCBI Taxonomy" id="1132509"/>
    <lineage>
        <taxon>Archaea</taxon>
        <taxon>Methanobacteriati</taxon>
        <taxon>Methanobacteriota</taxon>
        <taxon>Stenosarchaea group</taxon>
        <taxon>Halobacteria</taxon>
        <taxon>Halobacteriales</taxon>
        <taxon>Halococcaceae</taxon>
        <taxon>Halococcus</taxon>
    </lineage>
</organism>
<sequence length="115" mass="11089">MGSVSELTAGVVVLAAGLFDLVLPIVGLALVGIAVLALVLLLGAPGIGPGSAGGGLESNIGGGDEMPMANAAEAGITSGSPSDIATVVPATRLEYVMYFCGFGACAVVFLALLLG</sequence>
<dbReference type="PATRIC" id="fig|1132509.6.peg.3475"/>
<proteinExistence type="predicted"/>
<reference evidence="2 3" key="1">
    <citation type="journal article" date="2014" name="PLoS Genet.">
        <title>Phylogenetically driven sequencing of extremely halophilic archaea reveals strategies for static and dynamic osmo-response.</title>
        <authorList>
            <person name="Becker E.A."/>
            <person name="Seitzer P.M."/>
            <person name="Tritt A."/>
            <person name="Larsen D."/>
            <person name="Krusor M."/>
            <person name="Yao A.I."/>
            <person name="Wu D."/>
            <person name="Madern D."/>
            <person name="Eisen J.A."/>
            <person name="Darling A.E."/>
            <person name="Facciotti M.T."/>
        </authorList>
    </citation>
    <scope>NUCLEOTIDE SEQUENCE [LARGE SCALE GENOMIC DNA]</scope>
    <source>
        <strain evidence="2 3">100A6</strain>
    </source>
</reference>